<evidence type="ECO:0000256" key="6">
    <source>
        <dbReference type="ARBA" id="ARBA00023136"/>
    </source>
</evidence>
<accession>A0AAD8F8D1</accession>
<feature type="transmembrane region" description="Helical" evidence="9">
    <location>
        <begin position="61"/>
        <end position="83"/>
    </location>
</feature>
<dbReference type="PRINTS" id="PR00237">
    <property type="entry name" value="GPCRRHODOPSN"/>
</dbReference>
<dbReference type="GO" id="GO:0005886">
    <property type="term" value="C:plasma membrane"/>
    <property type="evidence" value="ECO:0007669"/>
    <property type="project" value="UniProtKB-SubCell"/>
</dbReference>
<comment type="caution">
    <text evidence="11">The sequence shown here is derived from an EMBL/GenBank/DDBJ whole genome shotgun (WGS) entry which is preliminary data.</text>
</comment>
<dbReference type="PANTHER" id="PTHR24249">
    <property type="entry name" value="HISTAMINE RECEPTOR-RELATED G-PROTEIN COUPLED RECEPTOR"/>
    <property type="match status" value="1"/>
</dbReference>
<keyword evidence="12" id="KW-1185">Reference proteome</keyword>
<proteinExistence type="predicted"/>
<evidence type="ECO:0000256" key="7">
    <source>
        <dbReference type="ARBA" id="ARBA00023170"/>
    </source>
</evidence>
<dbReference type="PANTHER" id="PTHR24249:SF372">
    <property type="entry name" value="G-PROTEIN COUPLED RECEPTORS FAMILY 1 PROFILE DOMAIN-CONTAINING PROTEIN"/>
    <property type="match status" value="1"/>
</dbReference>
<feature type="transmembrane region" description="Helical" evidence="9">
    <location>
        <begin position="27"/>
        <end position="49"/>
    </location>
</feature>
<evidence type="ECO:0000256" key="9">
    <source>
        <dbReference type="SAM" id="Phobius"/>
    </source>
</evidence>
<name>A0AAD8F8D1_BIOPF</name>
<evidence type="ECO:0000256" key="8">
    <source>
        <dbReference type="ARBA" id="ARBA00023224"/>
    </source>
</evidence>
<dbReference type="EMBL" id="JASAOG010000072">
    <property type="protein sequence ID" value="KAK0055115.1"/>
    <property type="molecule type" value="Genomic_DNA"/>
</dbReference>
<dbReference type="AlphaFoldDB" id="A0AAD8F8D1"/>
<reference evidence="11" key="2">
    <citation type="submission" date="2023-04" db="EMBL/GenBank/DDBJ databases">
        <authorList>
            <person name="Bu L."/>
            <person name="Lu L."/>
            <person name="Laidemitt M.R."/>
            <person name="Zhang S.M."/>
            <person name="Mutuku M."/>
            <person name="Mkoji G."/>
            <person name="Steinauer M."/>
            <person name="Loker E.S."/>
        </authorList>
    </citation>
    <scope>NUCLEOTIDE SEQUENCE</scope>
    <source>
        <strain evidence="11">KasaAsao</strain>
        <tissue evidence="11">Whole Snail</tissue>
    </source>
</reference>
<evidence type="ECO:0000313" key="12">
    <source>
        <dbReference type="Proteomes" id="UP001233172"/>
    </source>
</evidence>
<dbReference type="GO" id="GO:0004930">
    <property type="term" value="F:G protein-coupled receptor activity"/>
    <property type="evidence" value="ECO:0007669"/>
    <property type="project" value="UniProtKB-KW"/>
</dbReference>
<keyword evidence="3 9" id="KW-0812">Transmembrane</keyword>
<evidence type="ECO:0000256" key="3">
    <source>
        <dbReference type="ARBA" id="ARBA00022692"/>
    </source>
</evidence>
<dbReference type="SUPFAM" id="SSF81321">
    <property type="entry name" value="Family A G protein-coupled receptor-like"/>
    <property type="match status" value="1"/>
</dbReference>
<dbReference type="PROSITE" id="PS50262">
    <property type="entry name" value="G_PROTEIN_RECEP_F1_2"/>
    <property type="match status" value="1"/>
</dbReference>
<feature type="domain" description="G-protein coupled receptors family 1 profile" evidence="10">
    <location>
        <begin position="41"/>
        <end position="302"/>
    </location>
</feature>
<keyword evidence="8" id="KW-0807">Transducer</keyword>
<keyword evidence="6 9" id="KW-0472">Membrane</keyword>
<dbReference type="SMART" id="SM01381">
    <property type="entry name" value="7TM_GPCR_Srsx"/>
    <property type="match status" value="1"/>
</dbReference>
<gene>
    <name evidence="11" type="ORF">Bpfe_015406</name>
</gene>
<feature type="transmembrane region" description="Helical" evidence="9">
    <location>
        <begin position="249"/>
        <end position="270"/>
    </location>
</feature>
<evidence type="ECO:0000313" key="11">
    <source>
        <dbReference type="EMBL" id="KAK0055115.1"/>
    </source>
</evidence>
<evidence type="ECO:0000256" key="1">
    <source>
        <dbReference type="ARBA" id="ARBA00004651"/>
    </source>
</evidence>
<dbReference type="InterPro" id="IPR050569">
    <property type="entry name" value="TAAR"/>
</dbReference>
<dbReference type="InterPro" id="IPR017452">
    <property type="entry name" value="GPCR_Rhodpsn_7TM"/>
</dbReference>
<reference evidence="11" key="1">
    <citation type="journal article" date="2023" name="PLoS Negl. Trop. Dis.">
        <title>A genome sequence for Biomphalaria pfeifferi, the major vector snail for the human-infecting parasite Schistosoma mansoni.</title>
        <authorList>
            <person name="Bu L."/>
            <person name="Lu L."/>
            <person name="Laidemitt M.R."/>
            <person name="Zhang S.M."/>
            <person name="Mutuku M."/>
            <person name="Mkoji G."/>
            <person name="Steinauer M."/>
            <person name="Loker E.S."/>
        </authorList>
    </citation>
    <scope>NUCLEOTIDE SEQUENCE</scope>
    <source>
        <strain evidence="11">KasaAsao</strain>
    </source>
</reference>
<keyword evidence="4 9" id="KW-1133">Transmembrane helix</keyword>
<evidence type="ECO:0000256" key="2">
    <source>
        <dbReference type="ARBA" id="ARBA00022475"/>
    </source>
</evidence>
<protein>
    <submittedName>
        <fullName evidence="11">Trace amine-associated receptor 7b</fullName>
    </submittedName>
</protein>
<feature type="transmembrane region" description="Helical" evidence="9">
    <location>
        <begin position="95"/>
        <end position="121"/>
    </location>
</feature>
<evidence type="ECO:0000259" key="10">
    <source>
        <dbReference type="PROSITE" id="PS50262"/>
    </source>
</evidence>
<sequence length="345" mass="38575">MNVTADLGTNSTRNITEDSIYIGNDKLAPVVFATAFLIIFGNTATLVSIKRSVSLQTKSNAFVASLAVADLTVGFGLISYGLWLAPGTRELVNKDLSVCIFLLSTAFSAIVVSILNMLLVAIDRLVFIDHPFFYMRVVTNKLIAASIIVSWMVGLSVGNSQWFIYKRIYPPQCVATIILPEIYFKYTAPWFYFVPCFAIFGIYINIARTAKRQREAIAKQTVAGTFHFTSAQQRKTAKSNEKSWKAAKMMMTVFGVFFLSWTPRFVLYAIASDEVNNTVPGVVFDLFLLLGLLNSGVNFLVYPLHNREFRKVFRQIFCSCLRPSTVVPAKSSFDDGRTHISTIHL</sequence>
<feature type="transmembrane region" description="Helical" evidence="9">
    <location>
        <begin position="189"/>
        <end position="206"/>
    </location>
</feature>
<keyword evidence="2" id="KW-1003">Cell membrane</keyword>
<comment type="subcellular location">
    <subcellularLocation>
        <location evidence="1">Cell membrane</location>
        <topology evidence="1">Multi-pass membrane protein</topology>
    </subcellularLocation>
</comment>
<dbReference type="Gene3D" id="1.20.1070.10">
    <property type="entry name" value="Rhodopsin 7-helix transmembrane proteins"/>
    <property type="match status" value="1"/>
</dbReference>
<dbReference type="InterPro" id="IPR000276">
    <property type="entry name" value="GPCR_Rhodpsn"/>
</dbReference>
<evidence type="ECO:0000256" key="4">
    <source>
        <dbReference type="ARBA" id="ARBA00022989"/>
    </source>
</evidence>
<keyword evidence="7 11" id="KW-0675">Receptor</keyword>
<organism evidence="11 12">
    <name type="scientific">Biomphalaria pfeifferi</name>
    <name type="common">Bloodfluke planorb</name>
    <name type="synonym">Freshwater snail</name>
    <dbReference type="NCBI Taxonomy" id="112525"/>
    <lineage>
        <taxon>Eukaryota</taxon>
        <taxon>Metazoa</taxon>
        <taxon>Spiralia</taxon>
        <taxon>Lophotrochozoa</taxon>
        <taxon>Mollusca</taxon>
        <taxon>Gastropoda</taxon>
        <taxon>Heterobranchia</taxon>
        <taxon>Euthyneura</taxon>
        <taxon>Panpulmonata</taxon>
        <taxon>Hygrophila</taxon>
        <taxon>Lymnaeoidea</taxon>
        <taxon>Planorbidae</taxon>
        <taxon>Biomphalaria</taxon>
    </lineage>
</organism>
<evidence type="ECO:0000256" key="5">
    <source>
        <dbReference type="ARBA" id="ARBA00023040"/>
    </source>
</evidence>
<dbReference type="Proteomes" id="UP001233172">
    <property type="component" value="Unassembled WGS sequence"/>
</dbReference>
<dbReference type="Pfam" id="PF00001">
    <property type="entry name" value="7tm_1"/>
    <property type="match status" value="1"/>
</dbReference>
<keyword evidence="5" id="KW-0297">G-protein coupled receptor</keyword>
<feature type="transmembrane region" description="Helical" evidence="9">
    <location>
        <begin position="282"/>
        <end position="304"/>
    </location>
</feature>
<feature type="transmembrane region" description="Helical" evidence="9">
    <location>
        <begin position="142"/>
        <end position="164"/>
    </location>
</feature>